<dbReference type="AlphaFoldDB" id="A0ABD3F2Q3"/>
<protein>
    <submittedName>
        <fullName evidence="1">Uncharacterized protein</fullName>
    </submittedName>
</protein>
<evidence type="ECO:0000313" key="2">
    <source>
        <dbReference type="Proteomes" id="UP001632037"/>
    </source>
</evidence>
<reference evidence="1 2" key="1">
    <citation type="submission" date="2024-09" db="EMBL/GenBank/DDBJ databases">
        <title>Genome sequencing and assembly of Phytophthora oleae, isolate VK10A, causative agent of rot of olive drupes.</title>
        <authorList>
            <person name="Conti Taguali S."/>
            <person name="Riolo M."/>
            <person name="La Spada F."/>
            <person name="Cacciola S.O."/>
            <person name="Dionisio G."/>
        </authorList>
    </citation>
    <scope>NUCLEOTIDE SEQUENCE [LARGE SCALE GENOMIC DNA]</scope>
    <source>
        <strain evidence="1 2">VK10A</strain>
    </source>
</reference>
<name>A0ABD3F2Q3_9STRA</name>
<keyword evidence="2" id="KW-1185">Reference proteome</keyword>
<dbReference type="Proteomes" id="UP001632037">
    <property type="component" value="Unassembled WGS sequence"/>
</dbReference>
<evidence type="ECO:0000313" key="1">
    <source>
        <dbReference type="EMBL" id="KAL3660320.1"/>
    </source>
</evidence>
<dbReference type="EMBL" id="JBIMZQ010000042">
    <property type="protein sequence ID" value="KAL3660320.1"/>
    <property type="molecule type" value="Genomic_DNA"/>
</dbReference>
<sequence length="183" mass="20456">MDTEDVRTVGSVALHLREMQDQRGLQNFKDLSVDIPGRHGESRREAPADVPREFGLQLSTRSDPEKALPTRDMFQPPRSTTQLGLIRLSAFACMALPLLKECEFVSMPAFSTSVTHSDDDELGLVALLDRELDEALTRTAPQPQRLNTAPGTSTGERCGLQVQRHCYGEYVQRACKEIILIFE</sequence>
<proteinExistence type="predicted"/>
<gene>
    <name evidence="1" type="ORF">V7S43_014847</name>
</gene>
<accession>A0ABD3F2Q3</accession>
<organism evidence="1 2">
    <name type="scientific">Phytophthora oleae</name>
    <dbReference type="NCBI Taxonomy" id="2107226"/>
    <lineage>
        <taxon>Eukaryota</taxon>
        <taxon>Sar</taxon>
        <taxon>Stramenopiles</taxon>
        <taxon>Oomycota</taxon>
        <taxon>Peronosporomycetes</taxon>
        <taxon>Peronosporales</taxon>
        <taxon>Peronosporaceae</taxon>
        <taxon>Phytophthora</taxon>
    </lineage>
</organism>
<comment type="caution">
    <text evidence="1">The sequence shown here is derived from an EMBL/GenBank/DDBJ whole genome shotgun (WGS) entry which is preliminary data.</text>
</comment>